<comment type="caution">
    <text evidence="1">The sequence shown here is derived from an EMBL/GenBank/DDBJ whole genome shotgun (WGS) entry which is preliminary data.</text>
</comment>
<proteinExistence type="predicted"/>
<name>A0A2T2Z8Z0_9NOCA</name>
<evidence type="ECO:0008006" key="3">
    <source>
        <dbReference type="Google" id="ProtNLM"/>
    </source>
</evidence>
<protein>
    <recommendedName>
        <fullName evidence="3">DUF2867 domain-containing protein</fullName>
    </recommendedName>
</protein>
<evidence type="ECO:0000313" key="2">
    <source>
        <dbReference type="Proteomes" id="UP000241647"/>
    </source>
</evidence>
<dbReference type="Proteomes" id="UP000241647">
    <property type="component" value="Unassembled WGS sequence"/>
</dbReference>
<gene>
    <name evidence="1" type="ORF">C8259_10565</name>
</gene>
<accession>A0A2T2Z8Z0</accession>
<dbReference type="AlphaFoldDB" id="A0A2T2Z8Z0"/>
<sequence>MQYRNQKVLVMSVHTSPTVRQCGITANLLALTTLDDVVYIDSHVLETPAATARTAEQWARAIMEDVPGDVRTRLRAAWAGIELGLTPGAPDTVAGWRITFSAPECLLLRADSGLGFHGELALEIRDGVVALATFVAMRGTRAPDVWFGVVPGHLAFVRSLLERAGCAEPAAR</sequence>
<dbReference type="EMBL" id="PYHS01000004">
    <property type="protein sequence ID" value="PSR64225.1"/>
    <property type="molecule type" value="Genomic_DNA"/>
</dbReference>
<reference evidence="1 2" key="1">
    <citation type="submission" date="2018-02" db="EMBL/GenBank/DDBJ databases">
        <title>8 Nocardia nova and 1 Nocardia cyriacigeorgica strain used for evolution to TMP-SMX.</title>
        <authorList>
            <person name="Mehta H."/>
            <person name="Weng J."/>
            <person name="Shamoo Y."/>
        </authorList>
    </citation>
    <scope>NUCLEOTIDE SEQUENCE [LARGE SCALE GENOMIC DNA]</scope>
    <source>
        <strain evidence="1 2">ATCC 33727</strain>
    </source>
</reference>
<evidence type="ECO:0000313" key="1">
    <source>
        <dbReference type="EMBL" id="PSR64225.1"/>
    </source>
</evidence>
<organism evidence="1 2">
    <name type="scientific">Nocardia nova</name>
    <dbReference type="NCBI Taxonomy" id="37330"/>
    <lineage>
        <taxon>Bacteria</taxon>
        <taxon>Bacillati</taxon>
        <taxon>Actinomycetota</taxon>
        <taxon>Actinomycetes</taxon>
        <taxon>Mycobacteriales</taxon>
        <taxon>Nocardiaceae</taxon>
        <taxon>Nocardia</taxon>
    </lineage>
</organism>